<evidence type="ECO:0000313" key="4">
    <source>
        <dbReference type="EMBL" id="SFH95816.1"/>
    </source>
</evidence>
<proteinExistence type="predicted"/>
<evidence type="ECO:0000256" key="2">
    <source>
        <dbReference type="ARBA" id="ARBA00012171"/>
    </source>
</evidence>
<dbReference type="GO" id="GO:0016990">
    <property type="term" value="F:arginine deiminase activity"/>
    <property type="evidence" value="ECO:0007669"/>
    <property type="project" value="UniProtKB-EC"/>
</dbReference>
<dbReference type="SUPFAM" id="SSF55909">
    <property type="entry name" value="Pentein"/>
    <property type="match status" value="1"/>
</dbReference>
<organism evidence="4 5">
    <name type="scientific">Albimonas pacifica</name>
    <dbReference type="NCBI Taxonomy" id="1114924"/>
    <lineage>
        <taxon>Bacteria</taxon>
        <taxon>Pseudomonadati</taxon>
        <taxon>Pseudomonadota</taxon>
        <taxon>Alphaproteobacteria</taxon>
        <taxon>Rhodobacterales</taxon>
        <taxon>Paracoccaceae</taxon>
        <taxon>Albimonas</taxon>
    </lineage>
</organism>
<dbReference type="RefSeq" id="WP_092859050.1">
    <property type="nucleotide sequence ID" value="NZ_FOQH01000003.1"/>
</dbReference>
<dbReference type="PANTHER" id="PTHR47271">
    <property type="entry name" value="ARGININE DEIMINASE"/>
    <property type="match status" value="1"/>
</dbReference>
<keyword evidence="4" id="KW-0378">Hydrolase</keyword>
<name>A0A1I3EA32_9RHOB</name>
<dbReference type="Gene3D" id="3.75.10.10">
    <property type="entry name" value="L-arginine/glycine Amidinotransferase, Chain A"/>
    <property type="match status" value="1"/>
</dbReference>
<keyword evidence="5" id="KW-1185">Reference proteome</keyword>
<dbReference type="Proteomes" id="UP000199377">
    <property type="component" value="Unassembled WGS sequence"/>
</dbReference>
<reference evidence="4 5" key="1">
    <citation type="submission" date="2016-10" db="EMBL/GenBank/DDBJ databases">
        <authorList>
            <person name="de Groot N.N."/>
        </authorList>
    </citation>
    <scope>NUCLEOTIDE SEQUENCE [LARGE SCALE GENOMIC DNA]</scope>
    <source>
        <strain evidence="4 5">CGMCC 1.11030</strain>
    </source>
</reference>
<gene>
    <name evidence="4" type="ORF">SAMN05216258_103262</name>
</gene>
<accession>A0A1I3EA32</accession>
<dbReference type="Pfam" id="PF19420">
    <property type="entry name" value="DDAH_eukar"/>
    <property type="match status" value="1"/>
</dbReference>
<comment type="pathway">
    <text evidence="1">Amino-acid degradation; L-arginine degradation via ADI pathway; carbamoyl phosphate from L-arginine: step 1/2.</text>
</comment>
<evidence type="ECO:0000313" key="5">
    <source>
        <dbReference type="Proteomes" id="UP000199377"/>
    </source>
</evidence>
<comment type="catalytic activity">
    <reaction evidence="3">
        <text>L-arginine + H2O = L-citrulline + NH4(+)</text>
        <dbReference type="Rhea" id="RHEA:19597"/>
        <dbReference type="ChEBI" id="CHEBI:15377"/>
        <dbReference type="ChEBI" id="CHEBI:28938"/>
        <dbReference type="ChEBI" id="CHEBI:32682"/>
        <dbReference type="ChEBI" id="CHEBI:57743"/>
        <dbReference type="EC" id="3.5.3.6"/>
    </reaction>
</comment>
<dbReference type="GO" id="GO:0019546">
    <property type="term" value="P:L-arginine deiminase pathway"/>
    <property type="evidence" value="ECO:0007669"/>
    <property type="project" value="TreeGrafter"/>
</dbReference>
<dbReference type="STRING" id="1114924.SAMN05216258_103262"/>
<dbReference type="EC" id="3.5.3.6" evidence="2"/>
<dbReference type="AlphaFoldDB" id="A0A1I3EA32"/>
<evidence type="ECO:0000256" key="1">
    <source>
        <dbReference type="ARBA" id="ARBA00005213"/>
    </source>
</evidence>
<protein>
    <recommendedName>
        <fullName evidence="2">arginine deiminase</fullName>
        <ecNumber evidence="2">3.5.3.6</ecNumber>
    </recommendedName>
</protein>
<evidence type="ECO:0000256" key="3">
    <source>
        <dbReference type="ARBA" id="ARBA00049429"/>
    </source>
</evidence>
<dbReference type="EMBL" id="FOQH01000003">
    <property type="protein sequence ID" value="SFH95816.1"/>
    <property type="molecule type" value="Genomic_DNA"/>
</dbReference>
<dbReference type="OrthoDB" id="9807502at2"/>
<dbReference type="PANTHER" id="PTHR47271:SF2">
    <property type="entry name" value="ARGININE DEIMINASE"/>
    <property type="match status" value="1"/>
</dbReference>
<sequence>MSAITENEWRYNQTIKRFPSEPEPAHEAPDQLERWWGRAWGCTNDVGKLRVVLMHRPGEELLQVDASKKLDFNSYGDEQVGWYWRGDVPPDLPAMQAQHDAYVELLRAEGVEVVFIDRAAKDRMKTCYTRDSVVGIGGGAIVTRLGPRIRRGEELPATRTLASIGCPILRTINGTGVFEGGSFAWLNSKTAVVGVSSRVNEEGAKQVGEVLAAQGVELIRVQLTGYRLHIDGLFVMLTPDLALCNSALLPWWFLEELKARGISIVEVCPDDDGSIINSLAIAPGRVVMPDGVSARTERALRGAGVEILHLPYDQVILGGGGLHCSTAPLIRDEV</sequence>